<dbReference type="STRING" id="1400863.BN873_950040"/>
<protein>
    <submittedName>
        <fullName evidence="2">Uncharacterized protein</fullName>
    </submittedName>
</protein>
<keyword evidence="3" id="KW-1185">Reference proteome</keyword>
<dbReference type="Proteomes" id="UP000035760">
    <property type="component" value="Unassembled WGS sequence"/>
</dbReference>
<reference evidence="2" key="1">
    <citation type="submission" date="2013-07" db="EMBL/GenBank/DDBJ databases">
        <authorList>
            <person name="McIlroy S."/>
        </authorList>
    </citation>
    <scope>NUCLEOTIDE SEQUENCE [LARGE SCALE GENOMIC DNA]</scope>
    <source>
        <strain evidence="2">Run_A_D11</strain>
    </source>
</reference>
<dbReference type="EMBL" id="CBTJ020000108">
    <property type="protein sequence ID" value="CDI04357.1"/>
    <property type="molecule type" value="Genomic_DNA"/>
</dbReference>
<evidence type="ECO:0000256" key="1">
    <source>
        <dbReference type="SAM" id="MobiDB-lite"/>
    </source>
</evidence>
<feature type="region of interest" description="Disordered" evidence="1">
    <location>
        <begin position="1"/>
        <end position="25"/>
    </location>
</feature>
<comment type="caution">
    <text evidence="2">The sequence shown here is derived from an EMBL/GenBank/DDBJ whole genome shotgun (WGS) entry which is preliminary data.</text>
</comment>
<name>W6M9P4_9GAMM</name>
<organism evidence="2 3">
    <name type="scientific">Candidatus Competibacter denitrificans Run_A_D11</name>
    <dbReference type="NCBI Taxonomy" id="1400863"/>
    <lineage>
        <taxon>Bacteria</taxon>
        <taxon>Pseudomonadati</taxon>
        <taxon>Pseudomonadota</taxon>
        <taxon>Gammaproteobacteria</taxon>
        <taxon>Candidatus Competibacteraceae</taxon>
        <taxon>Candidatus Competibacter</taxon>
    </lineage>
</organism>
<dbReference type="AlphaFoldDB" id="W6M9P4"/>
<accession>W6M9P4</accession>
<reference evidence="2" key="2">
    <citation type="submission" date="2014-03" db="EMBL/GenBank/DDBJ databases">
        <title>Candidatus Competibacter-lineage genomes retrieved from metagenomes reveal functional metabolic diversity.</title>
        <authorList>
            <person name="McIlroy S.J."/>
            <person name="Albertsen M."/>
            <person name="Andresen E.K."/>
            <person name="Saunders A.M."/>
            <person name="Kristiansen R."/>
            <person name="Stokholm-Bjerregaard M."/>
            <person name="Nielsen K.L."/>
            <person name="Nielsen P.H."/>
        </authorList>
    </citation>
    <scope>NUCLEOTIDE SEQUENCE</scope>
    <source>
        <strain evidence="2">Run_A_D11</strain>
    </source>
</reference>
<evidence type="ECO:0000313" key="3">
    <source>
        <dbReference type="Proteomes" id="UP000035760"/>
    </source>
</evidence>
<proteinExistence type="predicted"/>
<evidence type="ECO:0000313" key="2">
    <source>
        <dbReference type="EMBL" id="CDI04357.1"/>
    </source>
</evidence>
<gene>
    <name evidence="2" type="ORF">BN873_950040</name>
</gene>
<sequence>MENQGPPRALTHRATRDSVAAAETL</sequence>